<dbReference type="SUPFAM" id="SSF49464">
    <property type="entry name" value="Carboxypeptidase regulatory domain-like"/>
    <property type="match status" value="1"/>
</dbReference>
<keyword evidence="5" id="KW-1185">Reference proteome</keyword>
<proteinExistence type="predicted"/>
<gene>
    <name evidence="4" type="ORF">SAMN05421636_104467</name>
</gene>
<dbReference type="OrthoDB" id="1682379at2"/>
<sequence>MRQLLFLVAAQLFAIISFAQTSSISGTVANASDSIPLSGANIVLTKNDSNKGRGVIADFDGNFSFDNVTDGAFLLKISYVGYQDFTRKIRVNGRPIQLGILPLQEEVEELNEAVVTGQAVRVLQKGDTLQYNANAYKTLPDASAEDLLEKMPTVVIENGKVQAEGEDVKQVLVDGKRFFGDDPTAAIRNLPAEVIDKIEIFDKQSDQAEFTGFDDGETSKTINIVTKADRRNGQFGKIYVGYGSEDKYQAGGNINLFSGDQRISIIGMANNVNQQNFSTEDLLGVVGSSGGGRGGGQGGRGGGQGGRDGGQGGGRGGNSSGASANDFLVGQQAGITDSQSGGINFTDEWGDKVDVSASYFFNRSDNVSDQLMSQQFFDEGGINEIYDESSSSQSNNINHRFNGQLDFEIDSLNSLTWRPKLSFQTNDGLQSIFGQTLLGADVLNQTDNDFNADLSALSFSNDLIWKHKFTKPRRTLSVRLNTGFSPKKGESYLFSENSFGNQPADTLLIDQYATLDLNSWNASANLQYTEPLGEKSMLMLNYRTSYQQEESNKETFDFNEETTQYDLFDQGLSNVFSNDYFTQQAGGGYNYRSGGLTLMARANLQWANLLNEQTSPFENTYENTFWNVLPMAMLRYTISRKENLRLSYRTNTQLPSIEQLQNVVDNNNPLQLTVGNPDLVQSYGHNLFARYTKSNTERASVFFAMVGGSLTNGYIANSTYLSGYDLPELEGFEAQEGAQLTRPINLDGQWSLRSFMTYGFPVSALKSNLNIDLTSSFGRTPGLVNDALNYSNNTTVGAGLTLGSSFSDRLDFTLSSRSNYNTVGNSLVATGNTQYFNQNTRLKFNAIIDSGFVFRTDLTHQWYTGLDETFDQNYLLWNMSIGKKVFKNDRGEISLSVFDLLDQNNSLTRNATETYIEDIQTNVLQQYFMLGFKYDLRHFRVNKK</sequence>
<feature type="compositionally biased region" description="Gly residues" evidence="1">
    <location>
        <begin position="287"/>
        <end position="319"/>
    </location>
</feature>
<name>A0A1G7C923_9FLAO</name>
<evidence type="ECO:0000256" key="2">
    <source>
        <dbReference type="SAM" id="SignalP"/>
    </source>
</evidence>
<feature type="signal peptide" evidence="2">
    <location>
        <begin position="1"/>
        <end position="19"/>
    </location>
</feature>
<keyword evidence="2" id="KW-0732">Signal</keyword>
<evidence type="ECO:0000259" key="3">
    <source>
        <dbReference type="Pfam" id="PF14905"/>
    </source>
</evidence>
<dbReference type="RefSeq" id="WP_091868171.1">
    <property type="nucleotide sequence ID" value="NZ_FNAO01000004.1"/>
</dbReference>
<dbReference type="STRING" id="641691.SAMN05421636_104467"/>
<feature type="domain" description="Outer membrane protein beta-barrel" evidence="3">
    <location>
        <begin position="467"/>
        <end position="934"/>
    </location>
</feature>
<dbReference type="Gene3D" id="2.60.40.1120">
    <property type="entry name" value="Carboxypeptidase-like, regulatory domain"/>
    <property type="match status" value="1"/>
</dbReference>
<dbReference type="AlphaFoldDB" id="A0A1G7C923"/>
<reference evidence="4 5" key="1">
    <citation type="submission" date="2016-10" db="EMBL/GenBank/DDBJ databases">
        <authorList>
            <person name="de Groot N.N."/>
        </authorList>
    </citation>
    <scope>NUCLEOTIDE SEQUENCE [LARGE SCALE GENOMIC DNA]</scope>
    <source>
        <strain evidence="4 5">DSM 23421</strain>
    </source>
</reference>
<evidence type="ECO:0000256" key="1">
    <source>
        <dbReference type="SAM" id="MobiDB-lite"/>
    </source>
</evidence>
<dbReference type="InterPro" id="IPR041700">
    <property type="entry name" value="OMP_b-brl_3"/>
</dbReference>
<organism evidence="4 5">
    <name type="scientific">Pricia antarctica</name>
    <dbReference type="NCBI Taxonomy" id="641691"/>
    <lineage>
        <taxon>Bacteria</taxon>
        <taxon>Pseudomonadati</taxon>
        <taxon>Bacteroidota</taxon>
        <taxon>Flavobacteriia</taxon>
        <taxon>Flavobacteriales</taxon>
        <taxon>Flavobacteriaceae</taxon>
        <taxon>Pricia</taxon>
    </lineage>
</organism>
<evidence type="ECO:0000313" key="5">
    <source>
        <dbReference type="Proteomes" id="UP000199109"/>
    </source>
</evidence>
<protein>
    <submittedName>
        <fullName evidence="4">CarboxypepD_reg-like domain-containing protein</fullName>
    </submittedName>
</protein>
<evidence type="ECO:0000313" key="4">
    <source>
        <dbReference type="EMBL" id="SDE35819.1"/>
    </source>
</evidence>
<feature type="region of interest" description="Disordered" evidence="1">
    <location>
        <begin position="284"/>
        <end position="325"/>
    </location>
</feature>
<dbReference type="Pfam" id="PF14905">
    <property type="entry name" value="OMP_b-brl_3"/>
    <property type="match status" value="1"/>
</dbReference>
<dbReference type="SUPFAM" id="SSF56935">
    <property type="entry name" value="Porins"/>
    <property type="match status" value="1"/>
</dbReference>
<feature type="chain" id="PRO_5011449336" evidence="2">
    <location>
        <begin position="20"/>
        <end position="944"/>
    </location>
</feature>
<dbReference type="EMBL" id="FNAO01000004">
    <property type="protein sequence ID" value="SDE35819.1"/>
    <property type="molecule type" value="Genomic_DNA"/>
</dbReference>
<accession>A0A1G7C923</accession>
<dbReference type="Pfam" id="PF13715">
    <property type="entry name" value="CarbopepD_reg_2"/>
    <property type="match status" value="1"/>
</dbReference>
<dbReference type="Proteomes" id="UP000199109">
    <property type="component" value="Unassembled WGS sequence"/>
</dbReference>
<dbReference type="InterPro" id="IPR008969">
    <property type="entry name" value="CarboxyPept-like_regulatory"/>
</dbReference>